<keyword evidence="2" id="KW-1003">Cell membrane</keyword>
<feature type="transmembrane region" description="Helical" evidence="6">
    <location>
        <begin position="136"/>
        <end position="157"/>
    </location>
</feature>
<dbReference type="Gene3D" id="1.20.120.1220">
    <property type="match status" value="1"/>
</dbReference>
<proteinExistence type="predicted"/>
<dbReference type="InterPro" id="IPR052218">
    <property type="entry name" value="Preflagellin_Peptidase"/>
</dbReference>
<dbReference type="PANTHER" id="PTHR36506:SF1">
    <property type="entry name" value="PREFLAGELLIN PEPTIDASE"/>
    <property type="match status" value="1"/>
</dbReference>
<feature type="transmembrane region" description="Helical" evidence="6">
    <location>
        <begin position="97"/>
        <end position="116"/>
    </location>
</feature>
<evidence type="ECO:0000256" key="4">
    <source>
        <dbReference type="ARBA" id="ARBA00022989"/>
    </source>
</evidence>
<evidence type="ECO:0000256" key="1">
    <source>
        <dbReference type="ARBA" id="ARBA00004651"/>
    </source>
</evidence>
<dbReference type="AlphaFoldDB" id="A0A3R9YH24"/>
<comment type="caution">
    <text evidence="8">The sequence shown here is derived from an EMBL/GenBank/DDBJ whole genome shotgun (WGS) entry which is preliminary data.</text>
</comment>
<evidence type="ECO:0000313" key="8">
    <source>
        <dbReference type="EMBL" id="RST87498.1"/>
    </source>
</evidence>
<organism evidence="8 9">
    <name type="scientific">Aquibium carbonis</name>
    <dbReference type="NCBI Taxonomy" id="2495581"/>
    <lineage>
        <taxon>Bacteria</taxon>
        <taxon>Pseudomonadati</taxon>
        <taxon>Pseudomonadota</taxon>
        <taxon>Alphaproteobacteria</taxon>
        <taxon>Hyphomicrobiales</taxon>
        <taxon>Phyllobacteriaceae</taxon>
        <taxon>Aquibium</taxon>
    </lineage>
</organism>
<evidence type="ECO:0000259" key="7">
    <source>
        <dbReference type="Pfam" id="PF01478"/>
    </source>
</evidence>
<dbReference type="Pfam" id="PF01478">
    <property type="entry name" value="Peptidase_A24"/>
    <property type="match status" value="1"/>
</dbReference>
<dbReference type="Proteomes" id="UP000278398">
    <property type="component" value="Unassembled WGS sequence"/>
</dbReference>
<dbReference type="PANTHER" id="PTHR36506">
    <property type="entry name" value="PREFLAGELLIN PEPTIDASE"/>
    <property type="match status" value="1"/>
</dbReference>
<feature type="transmembrane region" description="Helical" evidence="6">
    <location>
        <begin position="27"/>
        <end position="45"/>
    </location>
</feature>
<dbReference type="EMBL" id="RWKW01000016">
    <property type="protein sequence ID" value="RST87498.1"/>
    <property type="molecule type" value="Genomic_DNA"/>
</dbReference>
<evidence type="ECO:0000313" key="9">
    <source>
        <dbReference type="Proteomes" id="UP000278398"/>
    </source>
</evidence>
<evidence type="ECO:0000256" key="6">
    <source>
        <dbReference type="SAM" id="Phobius"/>
    </source>
</evidence>
<gene>
    <name evidence="8" type="ORF">EJC49_05340</name>
</gene>
<keyword evidence="4 6" id="KW-1133">Transmembrane helix</keyword>
<name>A0A3R9YH24_9HYPH</name>
<dbReference type="RefSeq" id="WP_126698429.1">
    <property type="nucleotide sequence ID" value="NZ_RWKW01000016.1"/>
</dbReference>
<feature type="domain" description="Prepilin type IV endopeptidase peptidase" evidence="7">
    <location>
        <begin position="9"/>
        <end position="112"/>
    </location>
</feature>
<keyword evidence="5 6" id="KW-0472">Membrane</keyword>
<keyword evidence="9" id="KW-1185">Reference proteome</keyword>
<feature type="transmembrane region" description="Helical" evidence="6">
    <location>
        <begin position="57"/>
        <end position="77"/>
    </location>
</feature>
<comment type="subcellular location">
    <subcellularLocation>
        <location evidence="1">Cell membrane</location>
        <topology evidence="1">Multi-pass membrane protein</topology>
    </subcellularLocation>
</comment>
<sequence length="173" mass="18075">MLEAAIFVIFPLCLAFAAVSDLLSMTIANRVSLILVASFAVIAPLTGMDWQTYGMHFAAMAFVLAVTFALFAIGGMGGGDAKLLAATALWMGFGMPLATYVLLSAACGGLLTLAILRFRNSPIRDYVGNNPLLRNIADTTVGIPYGIALAMGGFMAFPSSPLAVWAFARLAGS</sequence>
<accession>A0A3R9YH24</accession>
<evidence type="ECO:0000256" key="2">
    <source>
        <dbReference type="ARBA" id="ARBA00022475"/>
    </source>
</evidence>
<keyword evidence="3 6" id="KW-0812">Transmembrane</keyword>
<dbReference type="InterPro" id="IPR000045">
    <property type="entry name" value="Prepilin_IV_endopep_pep"/>
</dbReference>
<dbReference type="OrthoDB" id="5329005at2"/>
<evidence type="ECO:0000256" key="3">
    <source>
        <dbReference type="ARBA" id="ARBA00022692"/>
    </source>
</evidence>
<dbReference type="GO" id="GO:0005886">
    <property type="term" value="C:plasma membrane"/>
    <property type="evidence" value="ECO:0007669"/>
    <property type="project" value="UniProtKB-SubCell"/>
</dbReference>
<dbReference type="GO" id="GO:0004190">
    <property type="term" value="F:aspartic-type endopeptidase activity"/>
    <property type="evidence" value="ECO:0007669"/>
    <property type="project" value="InterPro"/>
</dbReference>
<protein>
    <submittedName>
        <fullName evidence="8">Peptidase</fullName>
    </submittedName>
</protein>
<reference evidence="8 9" key="1">
    <citation type="submission" date="2018-12" db="EMBL/GenBank/DDBJ databases">
        <title>Mesorhizobium carbonis sp. nov., isolated from coal mine water.</title>
        <authorList>
            <person name="Xin W."/>
            <person name="Xu Z."/>
            <person name="Xiang F."/>
            <person name="Zhang J."/>
            <person name="Xi L."/>
            <person name="Liu J."/>
        </authorList>
    </citation>
    <scope>NUCLEOTIDE SEQUENCE [LARGE SCALE GENOMIC DNA]</scope>
    <source>
        <strain evidence="8 9">B2.3</strain>
    </source>
</reference>
<evidence type="ECO:0000256" key="5">
    <source>
        <dbReference type="ARBA" id="ARBA00023136"/>
    </source>
</evidence>